<organism evidence="1 2">
    <name type="scientific">Daphnia magna</name>
    <dbReference type="NCBI Taxonomy" id="35525"/>
    <lineage>
        <taxon>Eukaryota</taxon>
        <taxon>Metazoa</taxon>
        <taxon>Ecdysozoa</taxon>
        <taxon>Arthropoda</taxon>
        <taxon>Crustacea</taxon>
        <taxon>Branchiopoda</taxon>
        <taxon>Diplostraca</taxon>
        <taxon>Cladocera</taxon>
        <taxon>Anomopoda</taxon>
        <taxon>Daphniidae</taxon>
        <taxon>Daphnia</taxon>
    </lineage>
</organism>
<keyword evidence="2" id="KW-1185">Reference proteome</keyword>
<gene>
    <name evidence="1" type="ORF">APZ42_019632</name>
</gene>
<evidence type="ECO:0000313" key="1">
    <source>
        <dbReference type="EMBL" id="KZS15074.1"/>
    </source>
</evidence>
<dbReference type="EMBL" id="LRGB01000930">
    <property type="protein sequence ID" value="KZS15074.1"/>
    <property type="molecule type" value="Genomic_DNA"/>
</dbReference>
<protein>
    <submittedName>
        <fullName evidence="1">Uncharacterized protein</fullName>
    </submittedName>
</protein>
<sequence>MLVCHPEWGNAHTKGRRQTRGCAGEKGKHFSHSACTWMFRSVTSVPPRKYYRCM</sequence>
<dbReference type="AlphaFoldDB" id="A0A0P5XD33"/>
<comment type="caution">
    <text evidence="1">The sequence shown here is derived from an EMBL/GenBank/DDBJ whole genome shotgun (WGS) entry which is preliminary data.</text>
</comment>
<reference evidence="1 2" key="1">
    <citation type="submission" date="2016-03" db="EMBL/GenBank/DDBJ databases">
        <title>EvidentialGene: Evidence-directed Construction of Genes on Genomes.</title>
        <authorList>
            <person name="Gilbert D.G."/>
            <person name="Choi J.-H."/>
            <person name="Mockaitis K."/>
            <person name="Colbourne J."/>
            <person name="Pfrender M."/>
        </authorList>
    </citation>
    <scope>NUCLEOTIDE SEQUENCE [LARGE SCALE GENOMIC DNA]</scope>
    <source>
        <strain evidence="1 2">Xinb3</strain>
        <tissue evidence="1">Complete organism</tissue>
    </source>
</reference>
<accession>A0A0P5XD33</accession>
<name>A0A0P5XD33_9CRUS</name>
<evidence type="ECO:0000313" key="2">
    <source>
        <dbReference type="Proteomes" id="UP000076858"/>
    </source>
</evidence>
<proteinExistence type="predicted"/>
<dbReference type="Proteomes" id="UP000076858">
    <property type="component" value="Unassembled WGS sequence"/>
</dbReference>